<dbReference type="SUPFAM" id="SSF109854">
    <property type="entry name" value="DinB/YfiT-like putative metalloenzymes"/>
    <property type="match status" value="1"/>
</dbReference>
<dbReference type="STRING" id="354243.BST28_04330"/>
<proteinExistence type="predicted"/>
<protein>
    <submittedName>
        <fullName evidence="2">Wyosine base formation domain-containing protein</fullName>
    </submittedName>
</protein>
<comment type="caution">
    <text evidence="2">The sequence shown here is derived from an EMBL/GenBank/DDBJ whole genome shotgun (WGS) entry which is preliminary data.</text>
</comment>
<organism evidence="2 3">
    <name type="scientific">Mycolicibacter kumamotonensis</name>
    <dbReference type="NCBI Taxonomy" id="354243"/>
    <lineage>
        <taxon>Bacteria</taxon>
        <taxon>Bacillati</taxon>
        <taxon>Actinomycetota</taxon>
        <taxon>Actinomycetes</taxon>
        <taxon>Mycobacteriales</taxon>
        <taxon>Mycobacteriaceae</taxon>
        <taxon>Mycolicibacter</taxon>
    </lineage>
</organism>
<name>A0A1B8S8Y3_9MYCO</name>
<dbReference type="InterPro" id="IPR024344">
    <property type="entry name" value="MDMPI_metal-binding"/>
</dbReference>
<evidence type="ECO:0000259" key="1">
    <source>
        <dbReference type="Pfam" id="PF11716"/>
    </source>
</evidence>
<reference evidence="2 3" key="1">
    <citation type="submission" date="2015-06" db="EMBL/GenBank/DDBJ databases">
        <title>Genome sequence of Mycobacterium kumamotonense strain Roo.</title>
        <authorList>
            <person name="Greninger A.L."/>
            <person name="Cunningham G."/>
            <person name="Miller S."/>
        </authorList>
    </citation>
    <scope>NUCLEOTIDE SEQUENCE [LARGE SCALE GENOMIC DNA]</scope>
    <source>
        <strain evidence="2 3">Roo</strain>
    </source>
</reference>
<dbReference type="GO" id="GO:0046872">
    <property type="term" value="F:metal ion binding"/>
    <property type="evidence" value="ECO:0007669"/>
    <property type="project" value="InterPro"/>
</dbReference>
<dbReference type="RefSeq" id="WP_205634695.1">
    <property type="nucleotide sequence ID" value="NZ_LFOE01000150.1"/>
</dbReference>
<evidence type="ECO:0000313" key="2">
    <source>
        <dbReference type="EMBL" id="OBY29184.1"/>
    </source>
</evidence>
<feature type="non-terminal residue" evidence="2">
    <location>
        <position position="67"/>
    </location>
</feature>
<dbReference type="Pfam" id="PF11716">
    <property type="entry name" value="MDMPI_N"/>
    <property type="match status" value="1"/>
</dbReference>
<gene>
    <name evidence="2" type="ORF">ACT18_24470</name>
</gene>
<dbReference type="Gene3D" id="1.20.120.450">
    <property type="entry name" value="dinb family like domain"/>
    <property type="match status" value="1"/>
</dbReference>
<dbReference type="Proteomes" id="UP000092668">
    <property type="component" value="Unassembled WGS sequence"/>
</dbReference>
<dbReference type="InterPro" id="IPR034660">
    <property type="entry name" value="DinB/YfiT-like"/>
</dbReference>
<keyword evidence="3" id="KW-1185">Reference proteome</keyword>
<feature type="domain" description="Mycothiol-dependent maleylpyruvate isomerase metal-binding" evidence="1">
    <location>
        <begin position="13"/>
        <end position="65"/>
    </location>
</feature>
<accession>A0A1B8S8Y3</accession>
<sequence>MAVSMQSVITDIEAETAALRGLVAPLTEGPRGWDAPTPAVGWTIRDQISHLAFFDDVAVRSATDPDG</sequence>
<dbReference type="AlphaFoldDB" id="A0A1B8S8Y3"/>
<evidence type="ECO:0000313" key="3">
    <source>
        <dbReference type="Proteomes" id="UP000092668"/>
    </source>
</evidence>
<dbReference type="EMBL" id="LFOE01000150">
    <property type="protein sequence ID" value="OBY29184.1"/>
    <property type="molecule type" value="Genomic_DNA"/>
</dbReference>
<dbReference type="PATRIC" id="fig|354243.3.peg.5132"/>